<dbReference type="EMBL" id="AP025628">
    <property type="protein sequence ID" value="BDG60375.1"/>
    <property type="molecule type" value="Genomic_DNA"/>
</dbReference>
<keyword evidence="2" id="KW-1185">Reference proteome</keyword>
<evidence type="ECO:0000313" key="1">
    <source>
        <dbReference type="EMBL" id="BDG60375.1"/>
    </source>
</evidence>
<sequence length="78" mass="8831">MHGCARKGGTIAIWLREQAADDPAYLWDLVHSVQRFVHERCGWDKVGQRILGDIMTLRLIAVLAASFGYLCRESDHCC</sequence>
<organism evidence="1 2">
    <name type="scientific">Caldinitratiruptor microaerophilus</name>
    <dbReference type="NCBI Taxonomy" id="671077"/>
    <lineage>
        <taxon>Bacteria</taxon>
        <taxon>Bacillati</taxon>
        <taxon>Bacillota</taxon>
        <taxon>Clostridia</taxon>
        <taxon>Eubacteriales</taxon>
        <taxon>Symbiobacteriaceae</taxon>
        <taxon>Caldinitratiruptor</taxon>
    </lineage>
</organism>
<accession>A0AA35CJE8</accession>
<name>A0AA35CJE8_9FIRM</name>
<protein>
    <submittedName>
        <fullName evidence="1">Uncharacterized protein</fullName>
    </submittedName>
</protein>
<dbReference type="AlphaFoldDB" id="A0AA35CJE8"/>
<reference evidence="1" key="1">
    <citation type="submission" date="2022-03" db="EMBL/GenBank/DDBJ databases">
        <title>Complete genome sequence of Caldinitratiruptor microaerophilus.</title>
        <authorList>
            <person name="Mukaiyama R."/>
            <person name="Nishiyama T."/>
            <person name="Ueda K."/>
        </authorList>
    </citation>
    <scope>NUCLEOTIDE SEQUENCE</scope>
    <source>
        <strain evidence="1">JCM 16183</strain>
    </source>
</reference>
<evidence type="ECO:0000313" key="2">
    <source>
        <dbReference type="Proteomes" id="UP001163687"/>
    </source>
</evidence>
<proteinExistence type="predicted"/>
<gene>
    <name evidence="1" type="ORF">caldi_14650</name>
</gene>
<dbReference type="KEGG" id="cmic:caldi_14650"/>
<dbReference type="Proteomes" id="UP001163687">
    <property type="component" value="Chromosome"/>
</dbReference>